<dbReference type="InterPro" id="IPR012340">
    <property type="entry name" value="NA-bd_OB-fold"/>
</dbReference>
<proteinExistence type="inferred from homology"/>
<gene>
    <name evidence="9" type="ORF">CEV34_0530</name>
    <name evidence="8" type="ORF">EHE22_19130</name>
</gene>
<keyword evidence="3" id="KW-0813">Transport</keyword>
<dbReference type="InterPro" id="IPR003439">
    <property type="entry name" value="ABC_transporter-like_ATP-bd"/>
</dbReference>
<dbReference type="InterPro" id="IPR013611">
    <property type="entry name" value="Transp-assoc_OB_typ2"/>
</dbReference>
<sequence>MSTLVLRDISKSYGNNQILDGISIEAAEGEFIALVGPSGCGKSTLLRILAGLDHADEGSIAIAGRDITGAHPADRNMAMVFQSYALYPHLTAAQNIAVPLAMRDMTTLERFPLVGVLVPGQRKKRAAIQKQVKATATSLKIDHLLDRKPGQMSGGQRQRVALARALVRQPGAFLMDEPLSNLDANLRVHTRAEIVELHRRAGVPTIYVTHDQAEALSMADRVAVMMGGKLLQIDTPTAIYNDPKHIEVAQFIGTPRINILDALVSDNGIVHFAGRAILQGIAAHSGTQIRVGIRPEHFRIVPHDRTGITATVSRIEFLGSEVLIYVKAPGASQDLTVKLDPANAKHIAAGLAVGLHFDADNAYLFGDDGLRLRQPAGNAIQLAPREKAPAHV</sequence>
<dbReference type="Gene3D" id="2.40.50.100">
    <property type="match status" value="1"/>
</dbReference>
<dbReference type="FunFam" id="3.40.50.300:FF:000042">
    <property type="entry name" value="Maltose/maltodextrin ABC transporter, ATP-binding protein"/>
    <property type="match status" value="1"/>
</dbReference>
<reference evidence="8 11" key="2">
    <citation type="submission" date="2018-11" db="EMBL/GenBank/DDBJ databases">
        <title>Genome sequencing and analysis.</title>
        <authorList>
            <person name="Huang Y.-T."/>
        </authorList>
    </citation>
    <scope>NUCLEOTIDE SEQUENCE [LARGE SCALE GENOMIC DNA]</scope>
    <source>
        <strain evidence="8 11">SHIN</strain>
    </source>
</reference>
<dbReference type="GO" id="GO:0055052">
    <property type="term" value="C:ATP-binding cassette (ABC) transporter complex, substrate-binding subunit-containing"/>
    <property type="evidence" value="ECO:0007669"/>
    <property type="project" value="TreeGrafter"/>
</dbReference>
<dbReference type="PANTHER" id="PTHR43875:SF1">
    <property type="entry name" value="OSMOPROTECTIVE COMPOUNDS UPTAKE ATP-BINDING PROTEIN GGTA"/>
    <property type="match status" value="1"/>
</dbReference>
<dbReference type="InterPro" id="IPR017871">
    <property type="entry name" value="ABC_transporter-like_CS"/>
</dbReference>
<evidence type="ECO:0000256" key="6">
    <source>
        <dbReference type="ARBA" id="ARBA00055162"/>
    </source>
</evidence>
<organism evidence="9 10">
    <name type="scientific">Brucella pseudogrignonensis</name>
    <dbReference type="NCBI Taxonomy" id="419475"/>
    <lineage>
        <taxon>Bacteria</taxon>
        <taxon>Pseudomonadati</taxon>
        <taxon>Pseudomonadota</taxon>
        <taxon>Alphaproteobacteria</taxon>
        <taxon>Hyphomicrobiales</taxon>
        <taxon>Brucellaceae</taxon>
        <taxon>Brucella/Ochrobactrum group</taxon>
        <taxon>Brucella</taxon>
    </lineage>
</organism>
<dbReference type="STRING" id="419475.A8A54_07030"/>
<dbReference type="Proteomes" id="UP000216188">
    <property type="component" value="Unassembled WGS sequence"/>
</dbReference>
<comment type="similarity">
    <text evidence="2">Belongs to the ABC transporter superfamily.</text>
</comment>
<evidence type="ECO:0000313" key="9">
    <source>
        <dbReference type="EMBL" id="OYR29956.1"/>
    </source>
</evidence>
<reference evidence="9 10" key="1">
    <citation type="submission" date="2017-07" db="EMBL/GenBank/DDBJ databases">
        <title>Phylogenetic study on the rhizospheric bacterium Ochrobactrum sp. A44.</title>
        <authorList>
            <person name="Krzyzanowska D.M."/>
            <person name="Ossowicki A."/>
            <person name="Rajewska M."/>
            <person name="Maciag T."/>
            <person name="Kaczynski Z."/>
            <person name="Czerwicka M."/>
            <person name="Jafra S."/>
        </authorList>
    </citation>
    <scope>NUCLEOTIDE SEQUENCE [LARGE SCALE GENOMIC DNA]</scope>
    <source>
        <strain evidence="9 10">CCUG 30717</strain>
    </source>
</reference>
<comment type="function">
    <text evidence="6">Probably part of an ABC transporter complex. Probably Responsible for energy coupling to the transport system.</text>
</comment>
<dbReference type="SMART" id="SM00382">
    <property type="entry name" value="AAA"/>
    <property type="match status" value="1"/>
</dbReference>
<keyword evidence="4" id="KW-0547">Nucleotide-binding</keyword>
<evidence type="ECO:0000259" key="7">
    <source>
        <dbReference type="PROSITE" id="PS50893"/>
    </source>
</evidence>
<name>A0A256GT63_9HYPH</name>
<dbReference type="AlphaFoldDB" id="A0A256GT63"/>
<dbReference type="Gene3D" id="2.40.50.140">
    <property type="entry name" value="Nucleic acid-binding proteins"/>
    <property type="match status" value="1"/>
</dbReference>
<dbReference type="SUPFAM" id="SSF52540">
    <property type="entry name" value="P-loop containing nucleoside triphosphate hydrolases"/>
    <property type="match status" value="1"/>
</dbReference>
<comment type="caution">
    <text evidence="9">The sequence shown here is derived from an EMBL/GenBank/DDBJ whole genome shotgun (WGS) entry which is preliminary data.</text>
</comment>
<dbReference type="InterPro" id="IPR008995">
    <property type="entry name" value="Mo/tungstate-bd_C_term_dom"/>
</dbReference>
<dbReference type="Proteomes" id="UP000526233">
    <property type="component" value="Unassembled WGS sequence"/>
</dbReference>
<dbReference type="InterPro" id="IPR047641">
    <property type="entry name" value="ABC_transpr_MalK/UgpC-like"/>
</dbReference>
<feature type="domain" description="ABC transporter" evidence="7">
    <location>
        <begin position="4"/>
        <end position="252"/>
    </location>
</feature>
<dbReference type="PROSITE" id="PS50893">
    <property type="entry name" value="ABC_TRANSPORTER_2"/>
    <property type="match status" value="1"/>
</dbReference>
<dbReference type="GO" id="GO:0005524">
    <property type="term" value="F:ATP binding"/>
    <property type="evidence" value="ECO:0007669"/>
    <property type="project" value="UniProtKB-KW"/>
</dbReference>
<evidence type="ECO:0000313" key="8">
    <source>
        <dbReference type="EMBL" id="NNV22528.1"/>
    </source>
</evidence>
<dbReference type="Gene3D" id="3.40.50.300">
    <property type="entry name" value="P-loop containing nucleotide triphosphate hydrolases"/>
    <property type="match status" value="1"/>
</dbReference>
<dbReference type="PROSITE" id="PS00211">
    <property type="entry name" value="ABC_TRANSPORTER_1"/>
    <property type="match status" value="1"/>
</dbReference>
<keyword evidence="10" id="KW-1185">Reference proteome</keyword>
<evidence type="ECO:0000256" key="3">
    <source>
        <dbReference type="ARBA" id="ARBA00022448"/>
    </source>
</evidence>
<keyword evidence="5 8" id="KW-0067">ATP-binding</keyword>
<dbReference type="EMBL" id="NNRM01000006">
    <property type="protein sequence ID" value="OYR29956.1"/>
    <property type="molecule type" value="Genomic_DNA"/>
</dbReference>
<evidence type="ECO:0000256" key="2">
    <source>
        <dbReference type="ARBA" id="ARBA00005417"/>
    </source>
</evidence>
<dbReference type="EMBL" id="PKQI01000003">
    <property type="protein sequence ID" value="NNV22528.1"/>
    <property type="molecule type" value="Genomic_DNA"/>
</dbReference>
<evidence type="ECO:0000313" key="11">
    <source>
        <dbReference type="Proteomes" id="UP000526233"/>
    </source>
</evidence>
<evidence type="ECO:0000313" key="10">
    <source>
        <dbReference type="Proteomes" id="UP000216188"/>
    </source>
</evidence>
<dbReference type="GO" id="GO:0016887">
    <property type="term" value="F:ATP hydrolysis activity"/>
    <property type="evidence" value="ECO:0007669"/>
    <property type="project" value="InterPro"/>
</dbReference>
<accession>A0A256GT63</accession>
<dbReference type="InterPro" id="IPR027417">
    <property type="entry name" value="P-loop_NTPase"/>
</dbReference>
<protein>
    <submittedName>
        <fullName evidence="8">ABC transporter ATP-binding protein</fullName>
    </submittedName>
    <submittedName>
        <fullName evidence="9">ABC transporter family protein</fullName>
    </submittedName>
</protein>
<dbReference type="InterPro" id="IPR003593">
    <property type="entry name" value="AAA+_ATPase"/>
</dbReference>
<dbReference type="SUPFAM" id="SSF50331">
    <property type="entry name" value="MOP-like"/>
    <property type="match status" value="1"/>
</dbReference>
<dbReference type="RefSeq" id="WP_007875940.1">
    <property type="nucleotide sequence ID" value="NZ_CAXURC020000001.1"/>
</dbReference>
<dbReference type="Pfam" id="PF00005">
    <property type="entry name" value="ABC_tran"/>
    <property type="match status" value="1"/>
</dbReference>
<evidence type="ECO:0000256" key="4">
    <source>
        <dbReference type="ARBA" id="ARBA00022741"/>
    </source>
</evidence>
<dbReference type="PANTHER" id="PTHR43875">
    <property type="entry name" value="MALTODEXTRIN IMPORT ATP-BINDING PROTEIN MSMX"/>
    <property type="match status" value="1"/>
</dbReference>
<comment type="subcellular location">
    <subcellularLocation>
        <location evidence="1">Cell inner membrane</location>
        <topology evidence="1">Peripheral membrane protein</topology>
    </subcellularLocation>
</comment>
<dbReference type="Pfam" id="PF08402">
    <property type="entry name" value="TOBE_2"/>
    <property type="match status" value="1"/>
</dbReference>
<evidence type="ECO:0000256" key="5">
    <source>
        <dbReference type="ARBA" id="ARBA00022840"/>
    </source>
</evidence>
<dbReference type="GO" id="GO:0140359">
    <property type="term" value="F:ABC-type transporter activity"/>
    <property type="evidence" value="ECO:0007669"/>
    <property type="project" value="UniProtKB-ARBA"/>
</dbReference>
<evidence type="ECO:0000256" key="1">
    <source>
        <dbReference type="ARBA" id="ARBA00004417"/>
    </source>
</evidence>